<evidence type="ECO:0000256" key="12">
    <source>
        <dbReference type="ARBA" id="ARBA00023285"/>
    </source>
</evidence>
<dbReference type="Proteomes" id="UP001528823">
    <property type="component" value="Unassembled WGS sequence"/>
</dbReference>
<feature type="transmembrane region" description="Helical" evidence="13">
    <location>
        <begin position="132"/>
        <end position="152"/>
    </location>
</feature>
<comment type="function">
    <text evidence="1">Efflux system for nickel and cobalt.</text>
</comment>
<dbReference type="Pfam" id="PF03824">
    <property type="entry name" value="NicO"/>
    <property type="match status" value="1"/>
</dbReference>
<comment type="subcellular location">
    <subcellularLocation>
        <location evidence="2 13">Cell membrane</location>
        <topology evidence="2 13">Multi-pass membrane protein</topology>
    </subcellularLocation>
</comment>
<proteinExistence type="inferred from homology"/>
<feature type="compositionally biased region" description="Basic and acidic residues" evidence="14">
    <location>
        <begin position="169"/>
        <end position="179"/>
    </location>
</feature>
<keyword evidence="7 13" id="KW-0812">Transmembrane</keyword>
<evidence type="ECO:0000256" key="10">
    <source>
        <dbReference type="ARBA" id="ARBA00023112"/>
    </source>
</evidence>
<gene>
    <name evidence="15" type="ORF">ORQ98_04950</name>
</gene>
<feature type="transmembrane region" description="Helical" evidence="13">
    <location>
        <begin position="236"/>
        <end position="263"/>
    </location>
</feature>
<accession>A0ABT5U833</accession>
<evidence type="ECO:0000256" key="5">
    <source>
        <dbReference type="ARBA" id="ARBA00022475"/>
    </source>
</evidence>
<keyword evidence="9" id="KW-0406">Ion transport</keyword>
<comment type="similarity">
    <text evidence="13">Belongs to the NiCoT transporter (TC 2.A.52) family.</text>
</comment>
<reference evidence="15 16" key="1">
    <citation type="submission" date="2022-11" db="EMBL/GenBank/DDBJ databases">
        <title>Spartinivicinus poritis sp. nov., isolated from scleractinian coral Porites lutea.</title>
        <authorList>
            <person name="Zhang G."/>
            <person name="Cai L."/>
            <person name="Wei Q."/>
        </authorList>
    </citation>
    <scope>NUCLEOTIDE SEQUENCE [LARGE SCALE GENOMIC DNA]</scope>
    <source>
        <strain evidence="15 16">A2-2</strain>
    </source>
</reference>
<evidence type="ECO:0000256" key="13">
    <source>
        <dbReference type="RuleBase" id="RU362101"/>
    </source>
</evidence>
<evidence type="ECO:0000256" key="2">
    <source>
        <dbReference type="ARBA" id="ARBA00004651"/>
    </source>
</evidence>
<feature type="transmembrane region" description="Helical" evidence="13">
    <location>
        <begin position="284"/>
        <end position="306"/>
    </location>
</feature>
<evidence type="ECO:0000256" key="11">
    <source>
        <dbReference type="ARBA" id="ARBA00023136"/>
    </source>
</evidence>
<keyword evidence="10" id="KW-0921">Nickel transport</keyword>
<keyword evidence="12" id="KW-0170">Cobalt</keyword>
<feature type="region of interest" description="Disordered" evidence="14">
    <location>
        <begin position="169"/>
        <end position="193"/>
    </location>
</feature>
<evidence type="ECO:0000256" key="1">
    <source>
        <dbReference type="ARBA" id="ARBA00002510"/>
    </source>
</evidence>
<comment type="caution">
    <text evidence="15">The sequence shown here is derived from an EMBL/GenBank/DDBJ whole genome shotgun (WGS) entry which is preliminary data.</text>
</comment>
<protein>
    <recommendedName>
        <fullName evidence="13">Nickel/cobalt efflux system</fullName>
    </recommendedName>
</protein>
<evidence type="ECO:0000313" key="15">
    <source>
        <dbReference type="EMBL" id="MDE1461309.1"/>
    </source>
</evidence>
<feature type="transmembrane region" description="Helical" evidence="13">
    <location>
        <begin position="49"/>
        <end position="72"/>
    </location>
</feature>
<keyword evidence="4 13" id="KW-0813">Transport</keyword>
<dbReference type="PANTHER" id="PTHR40659">
    <property type="entry name" value="NICKEL/COBALT EFFLUX SYSTEM RCNA"/>
    <property type="match status" value="1"/>
</dbReference>
<name>A0ABT5U833_9GAMM</name>
<dbReference type="InterPro" id="IPR011541">
    <property type="entry name" value="Ni/Co_transpt_high_affinity"/>
</dbReference>
<evidence type="ECO:0000256" key="14">
    <source>
        <dbReference type="SAM" id="MobiDB-lite"/>
    </source>
</evidence>
<feature type="transmembrane region" description="Helical" evidence="13">
    <location>
        <begin position="209"/>
        <end position="230"/>
    </location>
</feature>
<dbReference type="EMBL" id="JAPMOU010000004">
    <property type="protein sequence ID" value="MDE1461309.1"/>
    <property type="molecule type" value="Genomic_DNA"/>
</dbReference>
<sequence length="319" mass="34965">MKIVLGLSLLLIVITVYNSWDTFVITVAEMHKTLHALLASHIRAVSENAFNYGGALVAFSFFYGAFHAVGPGHGKAVILTYLGTHKESMWKGIFISLSAAMLQSCIAIGLVSALAIVLKFNLAEVKDYGNNVAVVSYFMIIMLGLTLVSTSIHRLRKLRHASKHSDHYHYSHSDSDSHSHNSHTHHHDSGCGCSHAHVPEENQSLWRTLTVILSMGFRPCSGAIVVLIYAHLVGVYFYGVIAALMMGLGTGLLVSVVAIAAHLARSKLERLVARSNKISFYPRLSISNYLRCIGGVFLVFLGWSLYSATLTTSSHQHLF</sequence>
<feature type="transmembrane region" description="Helical" evidence="13">
    <location>
        <begin position="93"/>
        <end position="120"/>
    </location>
</feature>
<evidence type="ECO:0000256" key="9">
    <source>
        <dbReference type="ARBA" id="ARBA00023065"/>
    </source>
</evidence>
<keyword evidence="11 13" id="KW-0472">Membrane</keyword>
<dbReference type="PANTHER" id="PTHR40659:SF1">
    <property type="entry name" value="NICKEL_COBALT EFFLUX SYSTEM RCNA"/>
    <property type="match status" value="1"/>
</dbReference>
<keyword evidence="6" id="KW-0533">Nickel</keyword>
<evidence type="ECO:0000256" key="3">
    <source>
        <dbReference type="ARBA" id="ARBA00022426"/>
    </source>
</evidence>
<evidence type="ECO:0000256" key="7">
    <source>
        <dbReference type="ARBA" id="ARBA00022692"/>
    </source>
</evidence>
<keyword evidence="3" id="KW-0171">Cobalt transport</keyword>
<evidence type="ECO:0000256" key="8">
    <source>
        <dbReference type="ARBA" id="ARBA00022989"/>
    </source>
</evidence>
<dbReference type="InterPro" id="IPR051224">
    <property type="entry name" value="NiCoT_RcnA"/>
</dbReference>
<organism evidence="15 16">
    <name type="scientific">Spartinivicinus poritis</name>
    <dbReference type="NCBI Taxonomy" id="2994640"/>
    <lineage>
        <taxon>Bacteria</taxon>
        <taxon>Pseudomonadati</taxon>
        <taxon>Pseudomonadota</taxon>
        <taxon>Gammaproteobacteria</taxon>
        <taxon>Oceanospirillales</taxon>
        <taxon>Zooshikellaceae</taxon>
        <taxon>Spartinivicinus</taxon>
    </lineage>
</organism>
<evidence type="ECO:0000313" key="16">
    <source>
        <dbReference type="Proteomes" id="UP001528823"/>
    </source>
</evidence>
<keyword evidence="5" id="KW-1003">Cell membrane</keyword>
<keyword evidence="8 13" id="KW-1133">Transmembrane helix</keyword>
<evidence type="ECO:0000256" key="4">
    <source>
        <dbReference type="ARBA" id="ARBA00022448"/>
    </source>
</evidence>
<keyword evidence="16" id="KW-1185">Reference proteome</keyword>
<evidence type="ECO:0000256" key="6">
    <source>
        <dbReference type="ARBA" id="ARBA00022596"/>
    </source>
</evidence>
<dbReference type="RefSeq" id="WP_274687673.1">
    <property type="nucleotide sequence ID" value="NZ_JAPMOU010000004.1"/>
</dbReference>